<dbReference type="EMBL" id="CP041186">
    <property type="protein sequence ID" value="QDG49307.1"/>
    <property type="molecule type" value="Genomic_DNA"/>
</dbReference>
<accession>A0A5B8Y050</accession>
<organism evidence="2 3">
    <name type="scientific">Persicimonas caeni</name>
    <dbReference type="NCBI Taxonomy" id="2292766"/>
    <lineage>
        <taxon>Bacteria</taxon>
        <taxon>Deltaproteobacteria</taxon>
        <taxon>Bradymonadales</taxon>
        <taxon>Bradymonadaceae</taxon>
        <taxon>Persicimonas</taxon>
    </lineage>
</organism>
<proteinExistence type="predicted"/>
<evidence type="ECO:0000313" key="3">
    <source>
        <dbReference type="Proteomes" id="UP000315995"/>
    </source>
</evidence>
<dbReference type="InterPro" id="IPR012106">
    <property type="entry name" value="Phage_Mu_Gp1"/>
</dbReference>
<sequence length="365" mass="39973">MTKAPEQLNYWIKLADAEGKRTSWVKVLPLGETIDYHGRTIELSADYLTNLVSETQRLNAYFDQKAREGGGEAYRQPIWREHQPKTERDGSVDDVKLTKHGGFNGVWVKLSRTEDAQKAIDAGKIKYVSAGIVPEYTVESGESFGPVIREVSLTADPFLKSIGTIQDTLAVNLSQDALTQLSIQLGADDMEELLKKLEALTKTVDQMGKTVDSVAARLDALEADEDPEPDVDESEETEDVGATDEEPEEEGASDDESASEDESETDDSDAGPGSTTTVLDVDTSAAEAKLSKLANLVDKVNSGFEKLAGHDKTIPRLSKLKTEELGHQGDPEAPAVNLSYEKKIDSLMKKHDCSRLEAIELEMNQ</sequence>
<reference evidence="2 3" key="1">
    <citation type="submission" date="2019-06" db="EMBL/GenBank/DDBJ databases">
        <title>Persicimonas caeni gen. nov., sp. nov., a predatory bacterium isolated from solar saltern.</title>
        <authorList>
            <person name="Wang S."/>
        </authorList>
    </citation>
    <scope>NUCLEOTIDE SEQUENCE [LARGE SCALE GENOMIC DNA]</scope>
    <source>
        <strain evidence="2 3">YN101</strain>
    </source>
</reference>
<name>A0A4Y6PMQ1_PERCE</name>
<dbReference type="AlphaFoldDB" id="A0A4Y6PMQ1"/>
<evidence type="ECO:0000313" key="2">
    <source>
        <dbReference type="EMBL" id="QDG49307.1"/>
    </source>
</evidence>
<evidence type="ECO:0000256" key="1">
    <source>
        <dbReference type="SAM" id="MobiDB-lite"/>
    </source>
</evidence>
<dbReference type="RefSeq" id="WP_141195806.1">
    <property type="nucleotide sequence ID" value="NZ_CP041186.1"/>
</dbReference>
<feature type="compositionally biased region" description="Acidic residues" evidence="1">
    <location>
        <begin position="221"/>
        <end position="269"/>
    </location>
</feature>
<protein>
    <submittedName>
        <fullName evidence="2">Uncharacterized protein</fullName>
    </submittedName>
</protein>
<gene>
    <name evidence="2" type="ORF">FIV42_00720</name>
</gene>
<accession>A0A4Y6PMQ1</accession>
<keyword evidence="3" id="KW-1185">Reference proteome</keyword>
<dbReference type="Pfam" id="PF10123">
    <property type="entry name" value="Mu-like_Pro"/>
    <property type="match status" value="1"/>
</dbReference>
<feature type="region of interest" description="Disordered" evidence="1">
    <location>
        <begin position="220"/>
        <end position="278"/>
    </location>
</feature>
<dbReference type="Proteomes" id="UP000315995">
    <property type="component" value="Chromosome"/>
</dbReference>